<evidence type="ECO:0000313" key="9">
    <source>
        <dbReference type="Proteomes" id="UP000245921"/>
    </source>
</evidence>
<dbReference type="SUPFAM" id="SSF63562">
    <property type="entry name" value="RPB6/omega subunit-like"/>
    <property type="match status" value="1"/>
</dbReference>
<keyword evidence="4 8" id="KW-0240">DNA-directed RNA polymerase</keyword>
<evidence type="ECO:0000313" key="8">
    <source>
        <dbReference type="EMBL" id="PWJ95459.1"/>
    </source>
</evidence>
<reference evidence="8 9" key="1">
    <citation type="submission" date="2018-05" db="EMBL/GenBank/DDBJ databases">
        <title>Genomic Encyclopedia of Type Strains, Phase IV (KMG-IV): sequencing the most valuable type-strain genomes for metagenomic binning, comparative biology and taxonomic classification.</title>
        <authorList>
            <person name="Goeker M."/>
        </authorList>
    </citation>
    <scope>NUCLEOTIDE SEQUENCE [LARGE SCALE GENOMIC DNA]</scope>
    <source>
        <strain evidence="8 9">DSM 24906</strain>
    </source>
</reference>
<dbReference type="SMART" id="SM01409">
    <property type="entry name" value="RNA_pol_Rpb6"/>
    <property type="match status" value="1"/>
</dbReference>
<dbReference type="EMBL" id="QGGI01000005">
    <property type="protein sequence ID" value="PWJ95459.1"/>
    <property type="molecule type" value="Genomic_DNA"/>
</dbReference>
<name>A0AA45HJ50_9BACT</name>
<dbReference type="GO" id="GO:0000428">
    <property type="term" value="C:DNA-directed RNA polymerase complex"/>
    <property type="evidence" value="ECO:0007669"/>
    <property type="project" value="UniProtKB-KW"/>
</dbReference>
<keyword evidence="5" id="KW-0804">Transcription</keyword>
<evidence type="ECO:0000256" key="6">
    <source>
        <dbReference type="ARBA" id="ARBA00029924"/>
    </source>
</evidence>
<dbReference type="EC" id="2.7.7.6" evidence="2"/>
<dbReference type="AlphaFoldDB" id="A0AA45HJ50"/>
<evidence type="ECO:0000256" key="4">
    <source>
        <dbReference type="ARBA" id="ARBA00022478"/>
    </source>
</evidence>
<dbReference type="Pfam" id="PF01192">
    <property type="entry name" value="RNA_pol_Rpb6"/>
    <property type="match status" value="1"/>
</dbReference>
<dbReference type="InterPro" id="IPR036161">
    <property type="entry name" value="RPB6/omega-like_sf"/>
</dbReference>
<dbReference type="Gene3D" id="3.90.940.10">
    <property type="match status" value="1"/>
</dbReference>
<dbReference type="GO" id="GO:0003677">
    <property type="term" value="F:DNA binding"/>
    <property type="evidence" value="ECO:0007669"/>
    <property type="project" value="InterPro"/>
</dbReference>
<evidence type="ECO:0000256" key="1">
    <source>
        <dbReference type="ARBA" id="ARBA00006711"/>
    </source>
</evidence>
<comment type="similarity">
    <text evidence="1">Belongs to the RNA polymerase subunit omega family.</text>
</comment>
<evidence type="ECO:0000256" key="2">
    <source>
        <dbReference type="ARBA" id="ARBA00012418"/>
    </source>
</evidence>
<comment type="caution">
    <text evidence="8">The sequence shown here is derived from an EMBL/GenBank/DDBJ whole genome shotgun (WGS) entry which is preliminary data.</text>
</comment>
<evidence type="ECO:0000256" key="7">
    <source>
        <dbReference type="ARBA" id="ARBA00048552"/>
    </source>
</evidence>
<gene>
    <name evidence="8" type="ORF">C7380_10589</name>
</gene>
<proteinExistence type="inferred from homology"/>
<accession>A0AA45HJ50</accession>
<keyword evidence="9" id="KW-1185">Reference proteome</keyword>
<organism evidence="8 9">
    <name type="scientific">Oceanotoga teriensis</name>
    <dbReference type="NCBI Taxonomy" id="515440"/>
    <lineage>
        <taxon>Bacteria</taxon>
        <taxon>Thermotogati</taxon>
        <taxon>Thermotogota</taxon>
        <taxon>Thermotogae</taxon>
        <taxon>Petrotogales</taxon>
        <taxon>Petrotogaceae</taxon>
        <taxon>Oceanotoga</taxon>
    </lineage>
</organism>
<dbReference type="Proteomes" id="UP000245921">
    <property type="component" value="Unassembled WGS sequence"/>
</dbReference>
<evidence type="ECO:0000256" key="5">
    <source>
        <dbReference type="ARBA" id="ARBA00023163"/>
    </source>
</evidence>
<dbReference type="GO" id="GO:0003899">
    <property type="term" value="F:DNA-directed RNA polymerase activity"/>
    <property type="evidence" value="ECO:0007669"/>
    <property type="project" value="UniProtKB-EC"/>
</dbReference>
<comment type="catalytic activity">
    <reaction evidence="7">
        <text>RNA(n) + a ribonucleoside 5'-triphosphate = RNA(n+1) + diphosphate</text>
        <dbReference type="Rhea" id="RHEA:21248"/>
        <dbReference type="Rhea" id="RHEA-COMP:14527"/>
        <dbReference type="Rhea" id="RHEA-COMP:17342"/>
        <dbReference type="ChEBI" id="CHEBI:33019"/>
        <dbReference type="ChEBI" id="CHEBI:61557"/>
        <dbReference type="ChEBI" id="CHEBI:140395"/>
        <dbReference type="EC" id="2.7.7.6"/>
    </reaction>
</comment>
<dbReference type="InterPro" id="IPR006110">
    <property type="entry name" value="Pol_omega/Rpo6/RPB6"/>
</dbReference>
<dbReference type="GO" id="GO:0006351">
    <property type="term" value="P:DNA-templated transcription"/>
    <property type="evidence" value="ECO:0007669"/>
    <property type="project" value="InterPro"/>
</dbReference>
<protein>
    <recommendedName>
        <fullName evidence="3">DNA-directed RNA polymerase subunit omega</fullName>
        <ecNumber evidence="2">2.7.7.6</ecNumber>
    </recommendedName>
    <alternativeName>
        <fullName evidence="6">Transcriptase subunit omega</fullName>
    </alternativeName>
</protein>
<sequence length="78" mass="9114">MDVGFNHDKIMKNIDFKYAVPIIAAKRAEKLKDNFEMKNTDNFISNRNFVNDAFKEIEEGKTNVKDVDKLEMIKTDTK</sequence>
<dbReference type="RefSeq" id="WP_109604369.1">
    <property type="nucleotide sequence ID" value="NZ_JAMHJO010000003.1"/>
</dbReference>
<evidence type="ECO:0000256" key="3">
    <source>
        <dbReference type="ARBA" id="ARBA00013725"/>
    </source>
</evidence>